<keyword evidence="2" id="KW-1185">Reference proteome</keyword>
<comment type="caution">
    <text evidence="1">The sequence shown here is derived from an EMBL/GenBank/DDBJ whole genome shotgun (WGS) entry which is preliminary data.</text>
</comment>
<dbReference type="OrthoDB" id="3480280at2"/>
<evidence type="ECO:0000313" key="2">
    <source>
        <dbReference type="Proteomes" id="UP000322634"/>
    </source>
</evidence>
<proteinExistence type="predicted"/>
<dbReference type="AlphaFoldDB" id="A0A5D0UAL3"/>
<dbReference type="RefSeq" id="WP_148351080.1">
    <property type="nucleotide sequence ID" value="NZ_JBHSBF010000036.1"/>
</dbReference>
<dbReference type="Proteomes" id="UP000322634">
    <property type="component" value="Unassembled WGS sequence"/>
</dbReference>
<dbReference type="InterPro" id="IPR046214">
    <property type="entry name" value="DUF6247"/>
</dbReference>
<accession>A0A5D0UAL3</accession>
<gene>
    <name evidence="1" type="ORF">FXF65_17900</name>
</gene>
<reference evidence="1 2" key="1">
    <citation type="submission" date="2019-08" db="EMBL/GenBank/DDBJ databases">
        <title>Actinomadura sp. nov. CYP1-5 isolated from mountain soil.</title>
        <authorList>
            <person name="Songsumanus A."/>
            <person name="Kuncharoen N."/>
            <person name="Kudo T."/>
            <person name="Yuki M."/>
            <person name="Igarashi Y."/>
            <person name="Tanasupawat S."/>
        </authorList>
    </citation>
    <scope>NUCLEOTIDE SEQUENCE [LARGE SCALE GENOMIC DNA]</scope>
    <source>
        <strain evidence="1 2">GKU157</strain>
    </source>
</reference>
<protein>
    <submittedName>
        <fullName evidence="1">Uncharacterized protein</fullName>
    </submittedName>
</protein>
<dbReference type="EMBL" id="VSFF01000006">
    <property type="protein sequence ID" value="TYC14695.1"/>
    <property type="molecule type" value="Genomic_DNA"/>
</dbReference>
<sequence length="97" mass="11141">MSAYPVHQDPDPRDPQVIHDWLPAAERPEFLREYRDALEAASEDIAKYKDLQDVLTHWLVIADALNDPRYREALERARTAETPGISLDEVAAMRRDG</sequence>
<dbReference type="Pfam" id="PF19760">
    <property type="entry name" value="DUF6247"/>
    <property type="match status" value="1"/>
</dbReference>
<evidence type="ECO:0000313" key="1">
    <source>
        <dbReference type="EMBL" id="TYC14695.1"/>
    </source>
</evidence>
<name>A0A5D0UAL3_9ACTN</name>
<organism evidence="1 2">
    <name type="scientific">Actinomadura syzygii</name>
    <dbReference type="NCBI Taxonomy" id="1427538"/>
    <lineage>
        <taxon>Bacteria</taxon>
        <taxon>Bacillati</taxon>
        <taxon>Actinomycetota</taxon>
        <taxon>Actinomycetes</taxon>
        <taxon>Streptosporangiales</taxon>
        <taxon>Thermomonosporaceae</taxon>
        <taxon>Actinomadura</taxon>
    </lineage>
</organism>